<evidence type="ECO:0008006" key="3">
    <source>
        <dbReference type="Google" id="ProtNLM"/>
    </source>
</evidence>
<protein>
    <recommendedName>
        <fullName evidence="3">Transcriptional regulator</fullName>
    </recommendedName>
</protein>
<dbReference type="PIRSF" id="PIRSF010372">
    <property type="entry name" value="PaiB"/>
    <property type="match status" value="1"/>
</dbReference>
<name>A0A117PR55_9ACTN</name>
<dbReference type="SUPFAM" id="SSF50475">
    <property type="entry name" value="FMN-binding split barrel"/>
    <property type="match status" value="1"/>
</dbReference>
<dbReference type="PANTHER" id="PTHR35802:SF1">
    <property type="entry name" value="PROTEASE SYNTHASE AND SPORULATION PROTEIN PAI 2"/>
    <property type="match status" value="1"/>
</dbReference>
<accession>A0A117PR55</accession>
<dbReference type="InterPro" id="IPR012349">
    <property type="entry name" value="Split_barrel_FMN-bd"/>
</dbReference>
<comment type="caution">
    <text evidence="1">The sequence shown here is derived from an EMBL/GenBank/DDBJ whole genome shotgun (WGS) entry which is preliminary data.</text>
</comment>
<gene>
    <name evidence="1" type="ORF">AQI94_17125</name>
</gene>
<reference evidence="1 2" key="1">
    <citation type="submission" date="2015-10" db="EMBL/GenBank/DDBJ databases">
        <title>Draft genome sequence of Streptomyces pseudovenezuelae DSM 40212, type strain for the species Streptomyces pseudovenezuelae.</title>
        <authorList>
            <person name="Ruckert C."/>
            <person name="Winkler A."/>
            <person name="Kalinowski J."/>
            <person name="Kampfer P."/>
            <person name="Glaeser S."/>
        </authorList>
    </citation>
    <scope>NUCLEOTIDE SEQUENCE [LARGE SCALE GENOMIC DNA]</scope>
    <source>
        <strain evidence="1 2">DSM 40212</strain>
    </source>
</reference>
<evidence type="ECO:0000313" key="1">
    <source>
        <dbReference type="EMBL" id="KUM87083.1"/>
    </source>
</evidence>
<dbReference type="Gene3D" id="2.30.110.10">
    <property type="entry name" value="Electron Transport, Fmn-binding Protein, Chain A"/>
    <property type="match status" value="1"/>
</dbReference>
<organism evidence="1 2">
    <name type="scientific">Streptomyces pseudovenezuelae</name>
    <dbReference type="NCBI Taxonomy" id="67350"/>
    <lineage>
        <taxon>Bacteria</taxon>
        <taxon>Bacillati</taxon>
        <taxon>Actinomycetota</taxon>
        <taxon>Actinomycetes</taxon>
        <taxon>Kitasatosporales</taxon>
        <taxon>Streptomycetaceae</taxon>
        <taxon>Streptomyces</taxon>
        <taxon>Streptomyces aurantiacus group</taxon>
    </lineage>
</organism>
<dbReference type="RefSeq" id="WP_031039835.1">
    <property type="nucleotide sequence ID" value="NZ_KQ948147.1"/>
</dbReference>
<sequence length="213" mass="23226">MYTRDHFSLPLPAMCDFVKAKSFGVLATYHAGEVHTSPLPVDLRATDDGELFVAGHVARANDMAAAFEAGAPATITVLGPDTYVPAEWFGTRSRIPTWLYCAVEISGRFELSDGARTRADVELLINRLQARAVEGSTWTLDEIPANLSEGYLKNIVGFRLRDLRLKSCFRLNQRKDGMDSLARALRADSDGTVRSLAQLVLQPPTADGGCPVS</sequence>
<dbReference type="Pfam" id="PF04299">
    <property type="entry name" value="FMN_bind_2"/>
    <property type="match status" value="1"/>
</dbReference>
<proteinExistence type="predicted"/>
<dbReference type="InterPro" id="IPR007396">
    <property type="entry name" value="TR_PAI2-type"/>
</dbReference>
<dbReference type="AlphaFoldDB" id="A0A117PR55"/>
<dbReference type="PANTHER" id="PTHR35802">
    <property type="entry name" value="PROTEASE SYNTHASE AND SPORULATION PROTEIN PAI 2"/>
    <property type="match status" value="1"/>
</dbReference>
<dbReference type="EMBL" id="LMWM01000018">
    <property type="protein sequence ID" value="KUM87083.1"/>
    <property type="molecule type" value="Genomic_DNA"/>
</dbReference>
<evidence type="ECO:0000313" key="2">
    <source>
        <dbReference type="Proteomes" id="UP000053039"/>
    </source>
</evidence>
<dbReference type="Proteomes" id="UP000053039">
    <property type="component" value="Unassembled WGS sequence"/>
</dbReference>